<dbReference type="Proteomes" id="UP001497535">
    <property type="component" value="Unassembled WGS sequence"/>
</dbReference>
<reference evidence="1" key="1">
    <citation type="submission" date="2023-11" db="EMBL/GenBank/DDBJ databases">
        <authorList>
            <person name="Poullet M."/>
        </authorList>
    </citation>
    <scope>NUCLEOTIDE SEQUENCE</scope>
    <source>
        <strain evidence="1">E1834</strain>
    </source>
</reference>
<dbReference type="EMBL" id="CAVMJV010000059">
    <property type="protein sequence ID" value="CAK5085998.1"/>
    <property type="molecule type" value="Genomic_DNA"/>
</dbReference>
<evidence type="ECO:0000313" key="2">
    <source>
        <dbReference type="Proteomes" id="UP001497535"/>
    </source>
</evidence>
<sequence>MEFVALPNNIIQIRVNGKIFTNFHSPDLSKITQLYISGKDTLQILSLTLYPNDLKPTIQPKAPATPPPICPNPIVLNNVVRRFLLYTILLNSSTYLISLSLHFFINV</sequence>
<protein>
    <submittedName>
        <fullName evidence="1">Uncharacterized protein</fullName>
    </submittedName>
</protein>
<accession>A0ACB1A439</accession>
<name>A0ACB1A439_MELEN</name>
<organism evidence="1 2">
    <name type="scientific">Meloidogyne enterolobii</name>
    <name type="common">Root-knot nematode worm</name>
    <name type="synonym">Meloidogyne mayaguensis</name>
    <dbReference type="NCBI Taxonomy" id="390850"/>
    <lineage>
        <taxon>Eukaryota</taxon>
        <taxon>Metazoa</taxon>
        <taxon>Ecdysozoa</taxon>
        <taxon>Nematoda</taxon>
        <taxon>Chromadorea</taxon>
        <taxon>Rhabditida</taxon>
        <taxon>Tylenchina</taxon>
        <taxon>Tylenchomorpha</taxon>
        <taxon>Tylenchoidea</taxon>
        <taxon>Meloidogynidae</taxon>
        <taxon>Meloidogyninae</taxon>
        <taxon>Meloidogyne</taxon>
    </lineage>
</organism>
<keyword evidence="2" id="KW-1185">Reference proteome</keyword>
<gene>
    <name evidence="1" type="ORF">MENTE1834_LOCUS33476</name>
</gene>
<evidence type="ECO:0000313" key="1">
    <source>
        <dbReference type="EMBL" id="CAK5085998.1"/>
    </source>
</evidence>
<proteinExistence type="predicted"/>
<comment type="caution">
    <text evidence="1">The sequence shown here is derived from an EMBL/GenBank/DDBJ whole genome shotgun (WGS) entry which is preliminary data.</text>
</comment>